<dbReference type="RefSeq" id="WP_268761945.1">
    <property type="nucleotide sequence ID" value="NZ_FQYW01000015.1"/>
</dbReference>
<evidence type="ECO:0000313" key="2">
    <source>
        <dbReference type="Proteomes" id="UP000191240"/>
    </source>
</evidence>
<dbReference type="Proteomes" id="UP000191240">
    <property type="component" value="Unassembled WGS sequence"/>
</dbReference>
<dbReference type="EMBL" id="FQYW01000015">
    <property type="protein sequence ID" value="SHI84629.1"/>
    <property type="molecule type" value="Genomic_DNA"/>
</dbReference>
<evidence type="ECO:0000313" key="1">
    <source>
        <dbReference type="EMBL" id="SHI84629.1"/>
    </source>
</evidence>
<gene>
    <name evidence="1" type="ORF">SAMN02745671_01883</name>
</gene>
<proteinExistence type="predicted"/>
<accession>A0A1M6EGW9</accession>
<dbReference type="AlphaFoldDB" id="A0A1M6EGW9"/>
<protein>
    <submittedName>
        <fullName evidence="1">Uncharacterized protein</fullName>
    </submittedName>
</protein>
<reference evidence="1 2" key="1">
    <citation type="submission" date="2016-11" db="EMBL/GenBank/DDBJ databases">
        <authorList>
            <person name="Jaros S."/>
            <person name="Januszkiewicz K."/>
            <person name="Wedrychowicz H."/>
        </authorList>
    </citation>
    <scope>NUCLEOTIDE SEQUENCE [LARGE SCALE GENOMIC DNA]</scope>
    <source>
        <strain evidence="1 2">DSM 3074</strain>
    </source>
</reference>
<name>A0A1M6EGW9_9FIRM</name>
<organism evidence="1 2">
    <name type="scientific">Anaerovibrio lipolyticus DSM 3074</name>
    <dbReference type="NCBI Taxonomy" id="1120997"/>
    <lineage>
        <taxon>Bacteria</taxon>
        <taxon>Bacillati</taxon>
        <taxon>Bacillota</taxon>
        <taxon>Negativicutes</taxon>
        <taxon>Selenomonadales</taxon>
        <taxon>Selenomonadaceae</taxon>
        <taxon>Anaerovibrio</taxon>
    </lineage>
</organism>
<sequence length="43" mass="4755">MMANLELGLISLLFIGLTGALGIMAGKMLFRLLVGLYEEIHQY</sequence>